<reference evidence="2" key="2">
    <citation type="submission" date="2020-11" db="EMBL/GenBank/DDBJ databases">
        <authorList>
            <person name="McCartney M.A."/>
            <person name="Auch B."/>
            <person name="Kono T."/>
            <person name="Mallez S."/>
            <person name="Becker A."/>
            <person name="Gohl D.M."/>
            <person name="Silverstein K.A.T."/>
            <person name="Koren S."/>
            <person name="Bechman K.B."/>
            <person name="Herman A."/>
            <person name="Abrahante J.E."/>
            <person name="Garbe J."/>
        </authorList>
    </citation>
    <scope>NUCLEOTIDE SEQUENCE</scope>
    <source>
        <strain evidence="2">Duluth1</strain>
        <tissue evidence="2">Whole animal</tissue>
    </source>
</reference>
<evidence type="ECO:0000313" key="2">
    <source>
        <dbReference type="EMBL" id="KAH3876765.1"/>
    </source>
</evidence>
<dbReference type="EMBL" id="JAIWYP010000001">
    <property type="protein sequence ID" value="KAH3876765.1"/>
    <property type="molecule type" value="Genomic_DNA"/>
</dbReference>
<dbReference type="Proteomes" id="UP000828390">
    <property type="component" value="Unassembled WGS sequence"/>
</dbReference>
<comment type="caution">
    <text evidence="2">The sequence shown here is derived from an EMBL/GenBank/DDBJ whole genome shotgun (WGS) entry which is preliminary data.</text>
</comment>
<keyword evidence="3" id="KW-1185">Reference proteome</keyword>
<protein>
    <submittedName>
        <fullName evidence="2">Uncharacterized protein</fullName>
    </submittedName>
</protein>
<evidence type="ECO:0000313" key="3">
    <source>
        <dbReference type="Proteomes" id="UP000828390"/>
    </source>
</evidence>
<sequence length="315" mass="35674">MKYIIGTNLLTKVFTANVDGRRTKTGHKAHLSNQRPGSYKEQVQTANAHGKYQANWSLPLQVIDHKLTGLQTDRPTDRQTDQRHPAKQYTPWSSKGDAASFLFASGGHVFVPTGTIFNLFQDIIAAELLNKFHADLTINVPSRVLTRFYYGHIRKNAPPPGRHVFQATRTIFKLIQDTIGTNLLNKKNAWPSGGHVFQQKRTSFDLIQDIIRTNVLTKFYYSHIKKNAPPPGSHVFHATNTIIKLVQDITGKNLLTKSHEDWTINMASRDLTRKNAPPPGGYDFQPTIFKLIQDNIGTNLLTKFQRTKRDHKSSP</sequence>
<dbReference type="AlphaFoldDB" id="A0A9D4RS69"/>
<evidence type="ECO:0000256" key="1">
    <source>
        <dbReference type="SAM" id="MobiDB-lite"/>
    </source>
</evidence>
<reference evidence="2" key="1">
    <citation type="journal article" date="2019" name="bioRxiv">
        <title>The Genome of the Zebra Mussel, Dreissena polymorpha: A Resource for Invasive Species Research.</title>
        <authorList>
            <person name="McCartney M.A."/>
            <person name="Auch B."/>
            <person name="Kono T."/>
            <person name="Mallez S."/>
            <person name="Zhang Y."/>
            <person name="Obille A."/>
            <person name="Becker A."/>
            <person name="Abrahante J.E."/>
            <person name="Garbe J."/>
            <person name="Badalamenti J.P."/>
            <person name="Herman A."/>
            <person name="Mangelson H."/>
            <person name="Liachko I."/>
            <person name="Sullivan S."/>
            <person name="Sone E.D."/>
            <person name="Koren S."/>
            <person name="Silverstein K.A.T."/>
            <person name="Beckman K.B."/>
            <person name="Gohl D.M."/>
        </authorList>
    </citation>
    <scope>NUCLEOTIDE SEQUENCE</scope>
    <source>
        <strain evidence="2">Duluth1</strain>
        <tissue evidence="2">Whole animal</tissue>
    </source>
</reference>
<accession>A0A9D4RS69</accession>
<name>A0A9D4RS69_DREPO</name>
<organism evidence="2 3">
    <name type="scientific">Dreissena polymorpha</name>
    <name type="common">Zebra mussel</name>
    <name type="synonym">Mytilus polymorpha</name>
    <dbReference type="NCBI Taxonomy" id="45954"/>
    <lineage>
        <taxon>Eukaryota</taxon>
        <taxon>Metazoa</taxon>
        <taxon>Spiralia</taxon>
        <taxon>Lophotrochozoa</taxon>
        <taxon>Mollusca</taxon>
        <taxon>Bivalvia</taxon>
        <taxon>Autobranchia</taxon>
        <taxon>Heteroconchia</taxon>
        <taxon>Euheterodonta</taxon>
        <taxon>Imparidentia</taxon>
        <taxon>Neoheterodontei</taxon>
        <taxon>Myida</taxon>
        <taxon>Dreissenoidea</taxon>
        <taxon>Dreissenidae</taxon>
        <taxon>Dreissena</taxon>
    </lineage>
</organism>
<proteinExistence type="predicted"/>
<feature type="region of interest" description="Disordered" evidence="1">
    <location>
        <begin position="71"/>
        <end position="93"/>
    </location>
</feature>
<feature type="compositionally biased region" description="Basic and acidic residues" evidence="1">
    <location>
        <begin position="74"/>
        <end position="84"/>
    </location>
</feature>
<gene>
    <name evidence="2" type="ORF">DPMN_000615</name>
</gene>